<evidence type="ECO:0000313" key="2">
    <source>
        <dbReference type="Proteomes" id="UP001417504"/>
    </source>
</evidence>
<proteinExistence type="predicted"/>
<dbReference type="Proteomes" id="UP001417504">
    <property type="component" value="Unassembled WGS sequence"/>
</dbReference>
<keyword evidence="2" id="KW-1185">Reference proteome</keyword>
<protein>
    <submittedName>
        <fullName evidence="1">Uncharacterized protein</fullName>
    </submittedName>
</protein>
<name>A0AAP0EB23_9MAGN</name>
<organism evidence="1 2">
    <name type="scientific">Stephania japonica</name>
    <dbReference type="NCBI Taxonomy" id="461633"/>
    <lineage>
        <taxon>Eukaryota</taxon>
        <taxon>Viridiplantae</taxon>
        <taxon>Streptophyta</taxon>
        <taxon>Embryophyta</taxon>
        <taxon>Tracheophyta</taxon>
        <taxon>Spermatophyta</taxon>
        <taxon>Magnoliopsida</taxon>
        <taxon>Ranunculales</taxon>
        <taxon>Menispermaceae</taxon>
        <taxon>Menispermoideae</taxon>
        <taxon>Cissampelideae</taxon>
        <taxon>Stephania</taxon>
    </lineage>
</organism>
<dbReference type="AlphaFoldDB" id="A0AAP0EB23"/>
<reference evidence="1 2" key="1">
    <citation type="submission" date="2024-01" db="EMBL/GenBank/DDBJ databases">
        <title>Genome assemblies of Stephania.</title>
        <authorList>
            <person name="Yang L."/>
        </authorList>
    </citation>
    <scope>NUCLEOTIDE SEQUENCE [LARGE SCALE GENOMIC DNA]</scope>
    <source>
        <strain evidence="1">QJT</strain>
        <tissue evidence="1">Leaf</tissue>
    </source>
</reference>
<dbReference type="EMBL" id="JBBNAE010000010">
    <property type="protein sequence ID" value="KAK9089961.1"/>
    <property type="molecule type" value="Genomic_DNA"/>
</dbReference>
<gene>
    <name evidence="1" type="ORF">Sjap_023138</name>
</gene>
<comment type="caution">
    <text evidence="1">The sequence shown here is derived from an EMBL/GenBank/DDBJ whole genome shotgun (WGS) entry which is preliminary data.</text>
</comment>
<evidence type="ECO:0000313" key="1">
    <source>
        <dbReference type="EMBL" id="KAK9089961.1"/>
    </source>
</evidence>
<accession>A0AAP0EB23</accession>
<sequence>MWQRCNRGPDLVELSELCVFFFFIESVSLCASVLAAVMPDHCSGGFDDQGWSLVATQLVRPPHLEVIRDPTKLLLGLATAGVTEPVAEIVYCYVLSFLLYVHPLVGNLQDGRHCWTDCQVWEAVEDLATLRWCLPVFQQVGPVGVFQPIHAEEALPMLDSTHELETTFTGGTSAGSPGLEVVGDPIEPWLRSYSSPEWSIIVRQAQT</sequence>